<evidence type="ECO:0000313" key="4">
    <source>
        <dbReference type="Proteomes" id="UP000316167"/>
    </source>
</evidence>
<name>A0A562SV08_9BACT</name>
<keyword evidence="4" id="KW-1185">Reference proteome</keyword>
<proteinExistence type="predicted"/>
<dbReference type="GO" id="GO:0004252">
    <property type="term" value="F:serine-type endopeptidase activity"/>
    <property type="evidence" value="ECO:0007669"/>
    <property type="project" value="InterPro"/>
</dbReference>
<evidence type="ECO:0000259" key="2">
    <source>
        <dbReference type="Pfam" id="PF18962"/>
    </source>
</evidence>
<dbReference type="SUPFAM" id="SSF52743">
    <property type="entry name" value="Subtilisin-like"/>
    <property type="match status" value="1"/>
</dbReference>
<dbReference type="Proteomes" id="UP000316167">
    <property type="component" value="Unassembled WGS sequence"/>
</dbReference>
<protein>
    <submittedName>
        <fullName evidence="3">Putative secreted protein (Por secretion system target)</fullName>
    </submittedName>
</protein>
<comment type="caution">
    <text evidence="3">The sequence shown here is derived from an EMBL/GenBank/DDBJ whole genome shotgun (WGS) entry which is preliminary data.</text>
</comment>
<sequence>MKKYLIKLKSSFALLQLTTLPLFIFLSTLSLHAQEIKQKPVDKLLPSLALQLRTSKPTGIGLYTVSVTDLQQIKTTVSSNKSIRIVSIYEPAKIIVLETNWTEIEKLLQLPFIRSVDTKKKPTEELLFGFVDYAANRISTIQHYYKQYNAANVNVSIKEQKFDSNDIDLRGRILSSSFAATSTSNHASIMATMLAGGGNTWYNTKGTAWGAQLSSADFINLLPEPNSYYSNSSILLQNHSYGTIVESYYGAEAVGYDASVIANPSLLHIFSAGNSGSQAAPTGAYTGLNGYSNLTGNFKHAKNIITVGHTDTFGVVLIPSSKGPAFDGRVKPELVAFGEDGSSGAAALVSGIGAVVHDVYKRLHANTSAPASLIKAVLLNSANDVETPGIDYKSGYGSANAFAAIQTMVNNHYFTGSVSNNTQQSFTLTVPANSKQLKLTLVWTDPPAAPNTAKALVNDLDLTIALGSTTWQPWVLNSTANTNSLQQLPVRKRDSLNVVEQITIDNPVAGDYTVTVHGFAIPAGSQNFAIAYQVDTADRFTWQFPTASDHLFPGQQNVLRFQSTFSNTTGTLQLSTDDGTSWQTISTAVDLTRGYYKLQTANTISRALLRMTINSSAFTSDAFTISQRINSVVGFNCADSVLFSWSRVPGATGYRIAQLGTQYMEPFRTITDTFIVLSKQTNPSKHYSVTPLLASSAAVRSYTFNYELQGTACYIRNFIADKTGVNQGLLYLETGTGYLVKSIRFEKYTANGFVLLEQKPFTGSLQLTATDPSLVNGNNLYRAVVELTDGRKYYSDTANIYNTGNRNAVVYPNPVPYNGSVTVLTELDEDVLFQLIDNYGRVVLQQRVNDYPQQINVYNLQRGIYYYRLLRKNKKVQTGIMLIQ</sequence>
<dbReference type="EMBL" id="VLLE01000002">
    <property type="protein sequence ID" value="TWI84918.1"/>
    <property type="molecule type" value="Genomic_DNA"/>
</dbReference>
<reference evidence="3 4" key="1">
    <citation type="journal article" date="2015" name="Stand. Genomic Sci.">
        <title>Genomic Encyclopedia of Bacterial and Archaeal Type Strains, Phase III: the genomes of soil and plant-associated and newly described type strains.</title>
        <authorList>
            <person name="Whitman W.B."/>
            <person name="Woyke T."/>
            <person name="Klenk H.P."/>
            <person name="Zhou Y."/>
            <person name="Lilburn T.G."/>
            <person name="Beck B.J."/>
            <person name="De Vos P."/>
            <person name="Vandamme P."/>
            <person name="Eisen J.A."/>
            <person name="Garrity G."/>
            <person name="Hugenholtz P."/>
            <person name="Kyrpides N.C."/>
        </authorList>
    </citation>
    <scope>NUCLEOTIDE SEQUENCE [LARGE SCALE GENOMIC DNA]</scope>
    <source>
        <strain evidence="3 4">CGMCC 1.7271</strain>
    </source>
</reference>
<feature type="domain" description="Secretion system C-terminal sorting" evidence="2">
    <location>
        <begin position="810"/>
        <end position="876"/>
    </location>
</feature>
<organism evidence="3 4">
    <name type="scientific">Lacibacter cauensis</name>
    <dbReference type="NCBI Taxonomy" id="510947"/>
    <lineage>
        <taxon>Bacteria</taxon>
        <taxon>Pseudomonadati</taxon>
        <taxon>Bacteroidota</taxon>
        <taxon>Chitinophagia</taxon>
        <taxon>Chitinophagales</taxon>
        <taxon>Chitinophagaceae</taxon>
        <taxon>Lacibacter</taxon>
    </lineage>
</organism>
<dbReference type="Pfam" id="PF00082">
    <property type="entry name" value="Peptidase_S8"/>
    <property type="match status" value="1"/>
</dbReference>
<gene>
    <name evidence="3" type="ORF">IQ13_0071</name>
</gene>
<dbReference type="AlphaFoldDB" id="A0A562SV08"/>
<feature type="domain" description="Peptidase S8/S53" evidence="1">
    <location>
        <begin position="180"/>
        <end position="397"/>
    </location>
</feature>
<dbReference type="InterPro" id="IPR036852">
    <property type="entry name" value="Peptidase_S8/S53_dom_sf"/>
</dbReference>
<evidence type="ECO:0000313" key="3">
    <source>
        <dbReference type="EMBL" id="TWI84918.1"/>
    </source>
</evidence>
<dbReference type="Gene3D" id="3.40.50.200">
    <property type="entry name" value="Peptidase S8/S53 domain"/>
    <property type="match status" value="1"/>
</dbReference>
<dbReference type="GO" id="GO:0006508">
    <property type="term" value="P:proteolysis"/>
    <property type="evidence" value="ECO:0007669"/>
    <property type="project" value="InterPro"/>
</dbReference>
<dbReference type="Pfam" id="PF18962">
    <property type="entry name" value="Por_Secre_tail"/>
    <property type="match status" value="1"/>
</dbReference>
<dbReference type="Gene3D" id="2.60.120.380">
    <property type="match status" value="1"/>
</dbReference>
<evidence type="ECO:0000259" key="1">
    <source>
        <dbReference type="Pfam" id="PF00082"/>
    </source>
</evidence>
<dbReference type="InterPro" id="IPR026444">
    <property type="entry name" value="Secre_tail"/>
</dbReference>
<dbReference type="NCBIfam" id="TIGR04183">
    <property type="entry name" value="Por_Secre_tail"/>
    <property type="match status" value="1"/>
</dbReference>
<dbReference type="InterPro" id="IPR000209">
    <property type="entry name" value="Peptidase_S8/S53_dom"/>
</dbReference>
<accession>A0A562SV08</accession>